<evidence type="ECO:0000313" key="2">
    <source>
        <dbReference type="EMBL" id="SUZ99572.1"/>
    </source>
</evidence>
<accession>A0A381S647</accession>
<organism evidence="2">
    <name type="scientific">marine metagenome</name>
    <dbReference type="NCBI Taxonomy" id="408172"/>
    <lineage>
        <taxon>unclassified sequences</taxon>
        <taxon>metagenomes</taxon>
        <taxon>ecological metagenomes</taxon>
    </lineage>
</organism>
<protein>
    <recommendedName>
        <fullName evidence="1">UGSC-like domain-containing protein</fullName>
    </recommendedName>
</protein>
<dbReference type="EMBL" id="UINC01002715">
    <property type="protein sequence ID" value="SUZ99572.1"/>
    <property type="molecule type" value="Genomic_DNA"/>
</dbReference>
<gene>
    <name evidence="2" type="ORF">METZ01_LOCUS52426</name>
</gene>
<evidence type="ECO:0000259" key="1">
    <source>
        <dbReference type="Pfam" id="PF24696"/>
    </source>
</evidence>
<dbReference type="Pfam" id="PF24696">
    <property type="entry name" value="UGSC"/>
    <property type="match status" value="1"/>
</dbReference>
<reference evidence="2" key="1">
    <citation type="submission" date="2018-05" db="EMBL/GenBank/DDBJ databases">
        <authorList>
            <person name="Lanie J.A."/>
            <person name="Ng W.-L."/>
            <person name="Kazmierczak K.M."/>
            <person name="Andrzejewski T.M."/>
            <person name="Davidsen T.M."/>
            <person name="Wayne K.J."/>
            <person name="Tettelin H."/>
            <person name="Glass J.I."/>
            <person name="Rusch D."/>
            <person name="Podicherti R."/>
            <person name="Tsui H.-C.T."/>
            <person name="Winkler M.E."/>
        </authorList>
    </citation>
    <scope>NUCLEOTIDE SEQUENCE</scope>
</reference>
<dbReference type="InterPro" id="IPR057767">
    <property type="entry name" value="UGSC-like_dom"/>
</dbReference>
<name>A0A381S647_9ZZZZ</name>
<feature type="domain" description="UGSC-like" evidence="1">
    <location>
        <begin position="20"/>
        <end position="97"/>
    </location>
</feature>
<proteinExistence type="predicted"/>
<dbReference type="AlphaFoldDB" id="A0A381S647"/>
<sequence length="97" mass="10640">MAQSEHILVNPVTQPIVAPFDGAPRLASLAGTRLGIIDDSKRNADVLLEELAEILRTRYEITEVKWHRKPSASRPADPTALKELTEQVDSVIIAIGD</sequence>